<reference evidence="2 3" key="1">
    <citation type="submission" date="2024-06" db="EMBL/GenBank/DDBJ databases">
        <title>Genomics of switchgrass bacterial isolates.</title>
        <authorList>
            <person name="Shade A."/>
        </authorList>
    </citation>
    <scope>NUCLEOTIDE SEQUENCE [LARGE SCALE GENOMIC DNA]</scope>
    <source>
        <strain evidence="2 3">PvP084</strain>
    </source>
</reference>
<dbReference type="InterPro" id="IPR004291">
    <property type="entry name" value="Transposase_IS66_central"/>
</dbReference>
<evidence type="ECO:0000313" key="2">
    <source>
        <dbReference type="EMBL" id="MET3862957.1"/>
    </source>
</evidence>
<dbReference type="Pfam" id="PF03050">
    <property type="entry name" value="DDE_Tnp_IS66"/>
    <property type="match status" value="1"/>
</dbReference>
<dbReference type="EMBL" id="JBEPNW010000002">
    <property type="protein sequence ID" value="MET3862957.1"/>
    <property type="molecule type" value="Genomic_DNA"/>
</dbReference>
<evidence type="ECO:0000313" key="3">
    <source>
        <dbReference type="Proteomes" id="UP001549119"/>
    </source>
</evidence>
<organism evidence="2 3">
    <name type="scientific">Methylobacterium radiotolerans</name>
    <dbReference type="NCBI Taxonomy" id="31998"/>
    <lineage>
        <taxon>Bacteria</taxon>
        <taxon>Pseudomonadati</taxon>
        <taxon>Pseudomonadota</taxon>
        <taxon>Alphaproteobacteria</taxon>
        <taxon>Hyphomicrobiales</taxon>
        <taxon>Methylobacteriaceae</taxon>
        <taxon>Methylobacterium</taxon>
    </lineage>
</organism>
<sequence>MAIVGTTTIRVSARTLTQTQPLPVPFVAEAVARMRAGQADACALSRDTLRLQAALSGLFGLTLSQGGLMNLLRRAQGCFHPGRDAAIAMMRKAEVVACDETGVRIEGSNAYRWLFHSAAAVVHTASPTRGAVVVREMMDGHRLAVWISDRYTVRTRPCRRAPDLPGVSGPRRRLCRRVQRRSRPLAPATLAGTRVRPSRARGRLGCLDALGQAPEPVSATRRYLGHIEPL</sequence>
<accession>A0ABV2N8Z0</accession>
<gene>
    <name evidence="2" type="ORF">ABIC20_000266</name>
</gene>
<keyword evidence="3" id="KW-1185">Reference proteome</keyword>
<evidence type="ECO:0000259" key="1">
    <source>
        <dbReference type="Pfam" id="PF03050"/>
    </source>
</evidence>
<proteinExistence type="predicted"/>
<protein>
    <recommendedName>
        <fullName evidence="1">Transposase IS66 central domain-containing protein</fullName>
    </recommendedName>
</protein>
<comment type="caution">
    <text evidence="2">The sequence shown here is derived from an EMBL/GenBank/DDBJ whole genome shotgun (WGS) entry which is preliminary data.</text>
</comment>
<feature type="domain" description="Transposase IS66 central" evidence="1">
    <location>
        <begin position="50"/>
        <end position="153"/>
    </location>
</feature>
<dbReference type="Proteomes" id="UP001549119">
    <property type="component" value="Unassembled WGS sequence"/>
</dbReference>
<name>A0ABV2N8Z0_9HYPH</name>